<evidence type="ECO:0000256" key="5">
    <source>
        <dbReference type="ARBA" id="ARBA00022729"/>
    </source>
</evidence>
<keyword evidence="5" id="KW-0732">Signal</keyword>
<dbReference type="GO" id="GO:0004674">
    <property type="term" value="F:protein serine/threonine kinase activity"/>
    <property type="evidence" value="ECO:0007669"/>
    <property type="project" value="UniProtKB-KW"/>
</dbReference>
<keyword evidence="6 11" id="KW-0547">Nucleotide-binding</keyword>
<accession>E0U8M2</accession>
<dbReference type="EC" id="2.7.11.1" evidence="2"/>
<feature type="domain" description="Protein kinase" evidence="12">
    <location>
        <begin position="20"/>
        <end position="273"/>
    </location>
</feature>
<gene>
    <name evidence="13" type="ordered locus">Cyan7822_1781</name>
</gene>
<dbReference type="Proteomes" id="UP000008206">
    <property type="component" value="Chromosome"/>
</dbReference>
<evidence type="ECO:0000256" key="1">
    <source>
        <dbReference type="ARBA" id="ARBA00010062"/>
    </source>
</evidence>
<dbReference type="Gene3D" id="3.30.200.20">
    <property type="entry name" value="Phosphorylase Kinase, domain 1"/>
    <property type="match status" value="1"/>
</dbReference>
<keyword evidence="7 13" id="KW-0418">Kinase</keyword>
<dbReference type="InterPro" id="IPR028082">
    <property type="entry name" value="Peripla_BP_I"/>
</dbReference>
<evidence type="ECO:0000256" key="6">
    <source>
        <dbReference type="ARBA" id="ARBA00022741"/>
    </source>
</evidence>
<dbReference type="STRING" id="497965.Cyan7822_1781"/>
<keyword evidence="14" id="KW-1185">Reference proteome</keyword>
<dbReference type="EMBL" id="CP002198">
    <property type="protein sequence ID" value="ADN13768.1"/>
    <property type="molecule type" value="Genomic_DNA"/>
</dbReference>
<dbReference type="InterPro" id="IPR011009">
    <property type="entry name" value="Kinase-like_dom_sf"/>
</dbReference>
<dbReference type="PANTHER" id="PTHR24363">
    <property type="entry name" value="SERINE/THREONINE PROTEIN KINASE"/>
    <property type="match status" value="1"/>
</dbReference>
<evidence type="ECO:0000256" key="10">
    <source>
        <dbReference type="ARBA" id="ARBA00048679"/>
    </source>
</evidence>
<evidence type="ECO:0000256" key="3">
    <source>
        <dbReference type="ARBA" id="ARBA00022527"/>
    </source>
</evidence>
<comment type="catalytic activity">
    <reaction evidence="9">
        <text>L-threonyl-[protein] + ATP = O-phospho-L-threonyl-[protein] + ADP + H(+)</text>
        <dbReference type="Rhea" id="RHEA:46608"/>
        <dbReference type="Rhea" id="RHEA-COMP:11060"/>
        <dbReference type="Rhea" id="RHEA-COMP:11605"/>
        <dbReference type="ChEBI" id="CHEBI:15378"/>
        <dbReference type="ChEBI" id="CHEBI:30013"/>
        <dbReference type="ChEBI" id="CHEBI:30616"/>
        <dbReference type="ChEBI" id="CHEBI:61977"/>
        <dbReference type="ChEBI" id="CHEBI:456216"/>
        <dbReference type="EC" id="2.7.11.1"/>
    </reaction>
</comment>
<evidence type="ECO:0000259" key="12">
    <source>
        <dbReference type="PROSITE" id="PS50011"/>
    </source>
</evidence>
<dbReference type="Gene3D" id="1.10.510.10">
    <property type="entry name" value="Transferase(Phosphotransferase) domain 1"/>
    <property type="match status" value="1"/>
</dbReference>
<proteinExistence type="inferred from homology"/>
<comment type="catalytic activity">
    <reaction evidence="10">
        <text>L-seryl-[protein] + ATP = O-phospho-L-seryl-[protein] + ADP + H(+)</text>
        <dbReference type="Rhea" id="RHEA:17989"/>
        <dbReference type="Rhea" id="RHEA-COMP:9863"/>
        <dbReference type="Rhea" id="RHEA-COMP:11604"/>
        <dbReference type="ChEBI" id="CHEBI:15378"/>
        <dbReference type="ChEBI" id="CHEBI:29999"/>
        <dbReference type="ChEBI" id="CHEBI:30616"/>
        <dbReference type="ChEBI" id="CHEBI:83421"/>
        <dbReference type="ChEBI" id="CHEBI:456216"/>
        <dbReference type="EC" id="2.7.11.1"/>
    </reaction>
</comment>
<evidence type="ECO:0000313" key="14">
    <source>
        <dbReference type="Proteomes" id="UP000008206"/>
    </source>
</evidence>
<sequence>MVQLPTKMPLNPGDIIRNRYQVLRFLGKGGFGITYLVEDLDCLNQERVLKQLTDPDATLEARELFQREAKLLEQLGTEHSQIPQIFAYFEENGIYYLVQEYIQGHCLNEELTNPCYEQTVINFLEDLLSILQYIHQQGVIHRDIKPSNLIRRSSDNKIVLIDFGAATVRRNSNQITRTLALGTPGYAPAEQFMGYPQLCSDIYAVGVIAIQVLIKSNPTQEQWELDAAHRHFIWRNKAQVREDLADIIDKMTAYHCQERYRSVQDVLEALRVLSRQDKPVVIPPPPPLPPDPPNYWKLKVALSVGLGVIVLGGWLVWSTQKSSFCPVQESDFISCAGVIINDDSPSSAKENGVEAYEKGNYIQALDFFENARKEQPRDPETLIYLNNVQLILNKTPVYSIAVSLPLKDRNNGSDAGLEILRGVAQAQKYINENNIIKGYGLQVVITDDDNKPARAITIANTLGKVPNILGVIGSYASDVTKASVSVYDQHQLVLISPTSTSEDLTDSSRFFFRTVSPDQNKAEKVAKFLIQKDIQKIAVFYNPDSSFSRSYKNNFEKSFAGRSIQVFDNLKNENFDAYQAIKEVRTQGSQALFLIPDGRVNDFSFNNALDLMRANDNKLPIIGSDTLFNPATRNQRKFAQGIVIAIPWHPLTSSDPDFTKEAEKEWKGTVSWRTAMAYDATITLAQALNKIPSPNWMESLMMIFNPKQKRLQLQQTLIDPNFKAKGVTAPEISFIKGDRQENTVQLVTLISNPCSSGEYDFVPVEKVNKIDLLHNCPQINADERR</sequence>
<dbReference type="KEGG" id="cyj:Cyan7822_1781"/>
<dbReference type="SUPFAM" id="SSF53822">
    <property type="entry name" value="Periplasmic binding protein-like I"/>
    <property type="match status" value="1"/>
</dbReference>
<dbReference type="SMART" id="SM00220">
    <property type="entry name" value="S_TKc"/>
    <property type="match status" value="1"/>
</dbReference>
<dbReference type="CDD" id="cd14014">
    <property type="entry name" value="STKc_PknB_like"/>
    <property type="match status" value="1"/>
</dbReference>
<dbReference type="PROSITE" id="PS50011">
    <property type="entry name" value="PROTEIN_KINASE_DOM"/>
    <property type="match status" value="1"/>
</dbReference>
<dbReference type="GO" id="GO:0005524">
    <property type="term" value="F:ATP binding"/>
    <property type="evidence" value="ECO:0007669"/>
    <property type="project" value="UniProtKB-UniRule"/>
</dbReference>
<evidence type="ECO:0000256" key="2">
    <source>
        <dbReference type="ARBA" id="ARBA00012513"/>
    </source>
</evidence>
<comment type="similarity">
    <text evidence="1">Belongs to the leucine-binding protein family.</text>
</comment>
<keyword evidence="4" id="KW-0808">Transferase</keyword>
<evidence type="ECO:0000313" key="13">
    <source>
        <dbReference type="EMBL" id="ADN13768.1"/>
    </source>
</evidence>
<dbReference type="eggNOG" id="COG0515">
    <property type="taxonomic scope" value="Bacteria"/>
</dbReference>
<keyword evidence="3 13" id="KW-0723">Serine/threonine-protein kinase</keyword>
<dbReference type="Pfam" id="PF13458">
    <property type="entry name" value="Peripla_BP_6"/>
    <property type="match status" value="1"/>
</dbReference>
<dbReference type="PROSITE" id="PS00107">
    <property type="entry name" value="PROTEIN_KINASE_ATP"/>
    <property type="match status" value="1"/>
</dbReference>
<dbReference type="SUPFAM" id="SSF56112">
    <property type="entry name" value="Protein kinase-like (PK-like)"/>
    <property type="match status" value="1"/>
</dbReference>
<dbReference type="InterPro" id="IPR000719">
    <property type="entry name" value="Prot_kinase_dom"/>
</dbReference>
<feature type="binding site" evidence="11">
    <location>
        <position position="50"/>
    </location>
    <ligand>
        <name>ATP</name>
        <dbReference type="ChEBI" id="CHEBI:30616"/>
    </ligand>
</feature>
<name>E0U8M2_GLOV7</name>
<protein>
    <recommendedName>
        <fullName evidence="2">non-specific serine/threonine protein kinase</fullName>
        <ecNumber evidence="2">2.7.11.1</ecNumber>
    </recommendedName>
</protein>
<dbReference type="InterPro" id="IPR028081">
    <property type="entry name" value="Leu-bd"/>
</dbReference>
<dbReference type="eggNOG" id="COG0683">
    <property type="taxonomic scope" value="Bacteria"/>
</dbReference>
<dbReference type="PANTHER" id="PTHR24363:SF0">
    <property type="entry name" value="SERINE_THREONINE KINASE LIKE DOMAIN CONTAINING 1"/>
    <property type="match status" value="1"/>
</dbReference>
<evidence type="ECO:0000256" key="11">
    <source>
        <dbReference type="PROSITE-ProRule" id="PRU10141"/>
    </source>
</evidence>
<dbReference type="InterPro" id="IPR017441">
    <property type="entry name" value="Protein_kinase_ATP_BS"/>
</dbReference>
<dbReference type="AlphaFoldDB" id="E0U8M2"/>
<reference evidence="14" key="1">
    <citation type="journal article" date="2011" name="MBio">
        <title>Novel metabolic attributes of the genus Cyanothece, comprising a group of unicellular nitrogen-fixing Cyanobacteria.</title>
        <authorList>
            <person name="Bandyopadhyay A."/>
            <person name="Elvitigala T."/>
            <person name="Welsh E."/>
            <person name="Stockel J."/>
            <person name="Liberton M."/>
            <person name="Min H."/>
            <person name="Sherman L.A."/>
            <person name="Pakrasi H.B."/>
        </authorList>
    </citation>
    <scope>NUCLEOTIDE SEQUENCE [LARGE SCALE GENOMIC DNA]</scope>
    <source>
        <strain evidence="14">PCC 7822</strain>
    </source>
</reference>
<keyword evidence="8 11" id="KW-0067">ATP-binding</keyword>
<evidence type="ECO:0000256" key="8">
    <source>
        <dbReference type="ARBA" id="ARBA00022840"/>
    </source>
</evidence>
<dbReference type="CDD" id="cd06268">
    <property type="entry name" value="PBP1_ABC_transporter_LIVBP-like"/>
    <property type="match status" value="1"/>
</dbReference>
<evidence type="ECO:0000256" key="9">
    <source>
        <dbReference type="ARBA" id="ARBA00047899"/>
    </source>
</evidence>
<dbReference type="RefSeq" id="WP_013321875.1">
    <property type="nucleotide sequence ID" value="NC_014501.1"/>
</dbReference>
<evidence type="ECO:0000256" key="7">
    <source>
        <dbReference type="ARBA" id="ARBA00022777"/>
    </source>
</evidence>
<dbReference type="Gene3D" id="3.40.50.2300">
    <property type="match status" value="2"/>
</dbReference>
<dbReference type="Pfam" id="PF00069">
    <property type="entry name" value="Pkinase"/>
    <property type="match status" value="1"/>
</dbReference>
<evidence type="ECO:0000256" key="4">
    <source>
        <dbReference type="ARBA" id="ARBA00022679"/>
    </source>
</evidence>
<dbReference type="HOGENOM" id="CLU_016565_0_0_3"/>
<organism evidence="13 14">
    <name type="scientific">Gloeothece verrucosa (strain PCC 7822)</name>
    <name type="common">Cyanothece sp. (strain PCC 7822)</name>
    <dbReference type="NCBI Taxonomy" id="497965"/>
    <lineage>
        <taxon>Bacteria</taxon>
        <taxon>Bacillati</taxon>
        <taxon>Cyanobacteriota</taxon>
        <taxon>Cyanophyceae</taxon>
        <taxon>Oscillatoriophycideae</taxon>
        <taxon>Chroococcales</taxon>
        <taxon>Aphanothecaceae</taxon>
        <taxon>Gloeothece</taxon>
        <taxon>Gloeothece verrucosa</taxon>
    </lineage>
</organism>